<reference evidence="2" key="1">
    <citation type="submission" date="2024-05" db="EMBL/GenBank/DDBJ databases">
        <authorList>
            <person name="Cai S.Y."/>
            <person name="Jin L.M."/>
            <person name="Li H.R."/>
        </authorList>
    </citation>
    <scope>NUCLEOTIDE SEQUENCE</scope>
    <source>
        <strain evidence="2">A5-74</strain>
    </source>
</reference>
<dbReference type="EMBL" id="CP159218">
    <property type="protein sequence ID" value="XCG63702.1"/>
    <property type="molecule type" value="Genomic_DNA"/>
</dbReference>
<dbReference type="AlphaFoldDB" id="A0AAU8DPN6"/>
<proteinExistence type="predicted"/>
<gene>
    <name evidence="2" type="ORF">ABLG96_21380</name>
</gene>
<dbReference type="InterPro" id="IPR026555">
    <property type="entry name" value="NSL3/Tex30"/>
</dbReference>
<keyword evidence="2" id="KW-0378">Hydrolase</keyword>
<evidence type="ECO:0000313" key="2">
    <source>
        <dbReference type="EMBL" id="XCG63702.1"/>
    </source>
</evidence>
<dbReference type="Gene3D" id="3.40.50.1820">
    <property type="entry name" value="alpha/beta hydrolase"/>
    <property type="match status" value="1"/>
</dbReference>
<dbReference type="InterPro" id="IPR029058">
    <property type="entry name" value="AB_hydrolase_fold"/>
</dbReference>
<protein>
    <submittedName>
        <fullName evidence="2">Alpha/beta family hydrolase</fullName>
    </submittedName>
</protein>
<dbReference type="PANTHER" id="PTHR13136">
    <property type="entry name" value="TESTIS DEVELOPMENT PROTEIN PRTD"/>
    <property type="match status" value="1"/>
</dbReference>
<feature type="domain" description="KANL3/Tex30 alpha/beta hydrolase-like" evidence="1">
    <location>
        <begin position="72"/>
        <end position="185"/>
    </location>
</feature>
<dbReference type="GO" id="GO:0016787">
    <property type="term" value="F:hydrolase activity"/>
    <property type="evidence" value="ECO:0007669"/>
    <property type="project" value="UniProtKB-KW"/>
</dbReference>
<dbReference type="Pfam" id="PF20408">
    <property type="entry name" value="Abhydrolase_11"/>
    <property type="match status" value="1"/>
</dbReference>
<dbReference type="RefSeq" id="WP_353649317.1">
    <property type="nucleotide sequence ID" value="NZ_CP159218.1"/>
</dbReference>
<sequence length="204" mass="21291">MNGTRVEVEELDTAHGPARIHLRRPADDVRGLMVLGPGASGSIRAADLELAVRIAGESGLVAALVEPPYVVAGRRVPPRGSAPDESFVTVVEHLSARFPGALITGGRSYGSRVACRTAAVLVPTGVLCLAFPEHPPGKPERSRQPELDPVTVPVLVVQGASDPFGCPSETASARVLVVPGDHSLKKGLPEAADAIRNWLTARLG</sequence>
<dbReference type="InterPro" id="IPR046879">
    <property type="entry name" value="KANL3/Tex30_Abhydrolase"/>
</dbReference>
<dbReference type="SUPFAM" id="SSF53474">
    <property type="entry name" value="alpha/beta-Hydrolases"/>
    <property type="match status" value="1"/>
</dbReference>
<name>A0AAU8DPN6_9ACTN</name>
<organism evidence="2">
    <name type="scientific">Nakamurella sp. A5-74</name>
    <dbReference type="NCBI Taxonomy" id="3158264"/>
    <lineage>
        <taxon>Bacteria</taxon>
        <taxon>Bacillati</taxon>
        <taxon>Actinomycetota</taxon>
        <taxon>Actinomycetes</taxon>
        <taxon>Nakamurellales</taxon>
        <taxon>Nakamurellaceae</taxon>
        <taxon>Nakamurella</taxon>
    </lineage>
</organism>
<accession>A0AAU8DPN6</accession>
<evidence type="ECO:0000259" key="1">
    <source>
        <dbReference type="Pfam" id="PF20408"/>
    </source>
</evidence>
<dbReference type="PANTHER" id="PTHR13136:SF11">
    <property type="entry name" value="TESTIS-EXPRESSED PROTEIN 30"/>
    <property type="match status" value="1"/>
</dbReference>